<feature type="region of interest" description="Disordered" evidence="4">
    <location>
        <begin position="1"/>
        <end position="102"/>
    </location>
</feature>
<sequence>MKQEAKKTGPSKRVLSGVLTERKPSVIPAVVEKKTRHIANKRKTPVAVVPEKSPESVDPGKNAQSDVTAPSSSSVPVAVSQPSARDASQPSTPTTKRRQTKSKKTTQKLICTVCFKTAGAGTYQCYGCAGWVHFRCSNGGYKNYNTSFRCAPCLAVTVPAPSSD</sequence>
<dbReference type="HOGENOM" id="CLU_1620506_0_0_1"/>
<dbReference type="WormBase" id="CBG10766">
    <property type="protein sequence ID" value="CBP08661"/>
    <property type="gene ID" value="WBGene00032045"/>
</dbReference>
<evidence type="ECO:0000256" key="3">
    <source>
        <dbReference type="ARBA" id="ARBA00022833"/>
    </source>
</evidence>
<evidence type="ECO:0000313" key="6">
    <source>
        <dbReference type="EMBL" id="CAP30077.1"/>
    </source>
</evidence>
<dbReference type="SMART" id="SM00249">
    <property type="entry name" value="PHD"/>
    <property type="match status" value="1"/>
</dbReference>
<protein>
    <submittedName>
        <fullName evidence="6">Protein CBG10766</fullName>
    </submittedName>
</protein>
<dbReference type="EMBL" id="HE600915">
    <property type="protein sequence ID" value="CAP30077.1"/>
    <property type="molecule type" value="Genomic_DNA"/>
</dbReference>
<keyword evidence="7" id="KW-1185">Reference proteome</keyword>
<name>A8XBR1_CAEBR</name>
<evidence type="ECO:0000256" key="1">
    <source>
        <dbReference type="ARBA" id="ARBA00022723"/>
    </source>
</evidence>
<evidence type="ECO:0000259" key="5">
    <source>
        <dbReference type="SMART" id="SM00249"/>
    </source>
</evidence>
<proteinExistence type="predicted"/>
<dbReference type="KEGG" id="cbr:CBG_10766"/>
<evidence type="ECO:0000313" key="8">
    <source>
        <dbReference type="WormBase" id="CBG10766"/>
    </source>
</evidence>
<dbReference type="RefSeq" id="XP_002639946.1">
    <property type="nucleotide sequence ID" value="XM_002639900.1"/>
</dbReference>
<evidence type="ECO:0000256" key="2">
    <source>
        <dbReference type="ARBA" id="ARBA00022771"/>
    </source>
</evidence>
<dbReference type="AlphaFoldDB" id="A8XBR1"/>
<dbReference type="Gene3D" id="3.30.40.10">
    <property type="entry name" value="Zinc/RING finger domain, C3HC4 (zinc finger)"/>
    <property type="match status" value="1"/>
</dbReference>
<gene>
    <name evidence="6 8" type="ORF">CBG10766</name>
    <name evidence="6" type="ORF">CBG_10766</name>
</gene>
<dbReference type="GO" id="GO:0008270">
    <property type="term" value="F:zinc ion binding"/>
    <property type="evidence" value="ECO:0007669"/>
    <property type="project" value="UniProtKB-KW"/>
</dbReference>
<evidence type="ECO:0000313" key="7">
    <source>
        <dbReference type="Proteomes" id="UP000008549"/>
    </source>
</evidence>
<keyword evidence="1" id="KW-0479">Metal-binding</keyword>
<evidence type="ECO:0000256" key="4">
    <source>
        <dbReference type="SAM" id="MobiDB-lite"/>
    </source>
</evidence>
<dbReference type="CTD" id="8581940"/>
<dbReference type="GeneID" id="8581940"/>
<dbReference type="Proteomes" id="UP000008549">
    <property type="component" value="Unassembled WGS sequence"/>
</dbReference>
<organism evidence="6 7">
    <name type="scientific">Caenorhabditis briggsae</name>
    <dbReference type="NCBI Taxonomy" id="6238"/>
    <lineage>
        <taxon>Eukaryota</taxon>
        <taxon>Metazoa</taxon>
        <taxon>Ecdysozoa</taxon>
        <taxon>Nematoda</taxon>
        <taxon>Chromadorea</taxon>
        <taxon>Rhabditida</taxon>
        <taxon>Rhabditina</taxon>
        <taxon>Rhabditomorpha</taxon>
        <taxon>Rhabditoidea</taxon>
        <taxon>Rhabditidae</taxon>
        <taxon>Peloderinae</taxon>
        <taxon>Caenorhabditis</taxon>
    </lineage>
</organism>
<dbReference type="InterPro" id="IPR001965">
    <property type="entry name" value="Znf_PHD"/>
</dbReference>
<dbReference type="SUPFAM" id="SSF57903">
    <property type="entry name" value="FYVE/PHD zinc finger"/>
    <property type="match status" value="1"/>
</dbReference>
<feature type="domain" description="Zinc finger PHD-type" evidence="5">
    <location>
        <begin position="110"/>
        <end position="154"/>
    </location>
</feature>
<dbReference type="InParanoid" id="A8XBR1"/>
<dbReference type="InterPro" id="IPR013083">
    <property type="entry name" value="Znf_RING/FYVE/PHD"/>
</dbReference>
<keyword evidence="3" id="KW-0862">Zinc</keyword>
<accession>A8XBR1</accession>
<keyword evidence="2" id="KW-0863">Zinc-finger</keyword>
<reference evidence="6 7" key="2">
    <citation type="journal article" date="2011" name="PLoS Genet.">
        <title>Caenorhabditis briggsae recombinant inbred line genotypes reveal inter-strain incompatibility and the evolution of recombination.</title>
        <authorList>
            <person name="Ross J.A."/>
            <person name="Koboldt D.C."/>
            <person name="Staisch J.E."/>
            <person name="Chamberlin H.M."/>
            <person name="Gupta B.P."/>
            <person name="Miller R.D."/>
            <person name="Baird S.E."/>
            <person name="Haag E.S."/>
        </authorList>
    </citation>
    <scope>NUCLEOTIDE SEQUENCE [LARGE SCALE GENOMIC DNA]</scope>
    <source>
        <strain evidence="6 7">AF16</strain>
    </source>
</reference>
<dbReference type="InterPro" id="IPR011011">
    <property type="entry name" value="Znf_FYVE_PHD"/>
</dbReference>
<reference evidence="6 7" key="1">
    <citation type="journal article" date="2003" name="PLoS Biol.">
        <title>The genome sequence of Caenorhabditis briggsae: a platform for comparative genomics.</title>
        <authorList>
            <person name="Stein L.D."/>
            <person name="Bao Z."/>
            <person name="Blasiar D."/>
            <person name="Blumenthal T."/>
            <person name="Brent M.R."/>
            <person name="Chen N."/>
            <person name="Chinwalla A."/>
            <person name="Clarke L."/>
            <person name="Clee C."/>
            <person name="Coghlan A."/>
            <person name="Coulson A."/>
            <person name="D'Eustachio P."/>
            <person name="Fitch D.H."/>
            <person name="Fulton L.A."/>
            <person name="Fulton R.E."/>
            <person name="Griffiths-Jones S."/>
            <person name="Harris T.W."/>
            <person name="Hillier L.W."/>
            <person name="Kamath R."/>
            <person name="Kuwabara P.E."/>
            <person name="Mardis E.R."/>
            <person name="Marra M.A."/>
            <person name="Miner T.L."/>
            <person name="Minx P."/>
            <person name="Mullikin J.C."/>
            <person name="Plumb R.W."/>
            <person name="Rogers J."/>
            <person name="Schein J.E."/>
            <person name="Sohrmann M."/>
            <person name="Spieth J."/>
            <person name="Stajich J.E."/>
            <person name="Wei C."/>
            <person name="Willey D."/>
            <person name="Wilson R.K."/>
            <person name="Durbin R."/>
            <person name="Waterston R.H."/>
        </authorList>
    </citation>
    <scope>NUCLEOTIDE SEQUENCE [LARGE SCALE GENOMIC DNA]</scope>
    <source>
        <strain evidence="6 7">AF16</strain>
    </source>
</reference>
<feature type="compositionally biased region" description="Low complexity" evidence="4">
    <location>
        <begin position="69"/>
        <end position="94"/>
    </location>
</feature>
<feature type="compositionally biased region" description="Basic residues" evidence="4">
    <location>
        <begin position="34"/>
        <end position="44"/>
    </location>
</feature>